<sequence length="98" mass="10095">MRLLTRIRPRCLVATGLGYLIALVLATTATPAARMIPVGLIVGAGVAVGGCLGTARGVVFTWDQQQTHGAYEGQIPVGDRLAEIWSAVIGVAGVLALL</sequence>
<dbReference type="Proteomes" id="UP001501705">
    <property type="component" value="Unassembled WGS sequence"/>
</dbReference>
<comment type="caution">
    <text evidence="2">The sequence shown here is derived from an EMBL/GenBank/DDBJ whole genome shotgun (WGS) entry which is preliminary data.</text>
</comment>
<keyword evidence="1" id="KW-1133">Transmembrane helix</keyword>
<keyword evidence="3" id="KW-1185">Reference proteome</keyword>
<accession>A0ABP4Q6Y5</accession>
<proteinExistence type="predicted"/>
<keyword evidence="1" id="KW-0812">Transmembrane</keyword>
<evidence type="ECO:0000256" key="1">
    <source>
        <dbReference type="SAM" id="Phobius"/>
    </source>
</evidence>
<feature type="transmembrane region" description="Helical" evidence="1">
    <location>
        <begin position="36"/>
        <end position="55"/>
    </location>
</feature>
<keyword evidence="1" id="KW-0472">Membrane</keyword>
<dbReference type="EMBL" id="BAAAPH010000032">
    <property type="protein sequence ID" value="GAA1602780.1"/>
    <property type="molecule type" value="Genomic_DNA"/>
</dbReference>
<organism evidence="2 3">
    <name type="scientific">Kribbella hippodromi</name>
    <dbReference type="NCBI Taxonomy" id="434347"/>
    <lineage>
        <taxon>Bacteria</taxon>
        <taxon>Bacillati</taxon>
        <taxon>Actinomycetota</taxon>
        <taxon>Actinomycetes</taxon>
        <taxon>Propionibacteriales</taxon>
        <taxon>Kribbellaceae</taxon>
        <taxon>Kribbella</taxon>
    </lineage>
</organism>
<name>A0ABP4Q6Y5_9ACTN</name>
<evidence type="ECO:0000313" key="3">
    <source>
        <dbReference type="Proteomes" id="UP001501705"/>
    </source>
</evidence>
<evidence type="ECO:0000313" key="2">
    <source>
        <dbReference type="EMBL" id="GAA1602780.1"/>
    </source>
</evidence>
<gene>
    <name evidence="2" type="ORF">GCM10009804_69070</name>
</gene>
<protein>
    <submittedName>
        <fullName evidence="2">Uncharacterized protein</fullName>
    </submittedName>
</protein>
<reference evidence="3" key="1">
    <citation type="journal article" date="2019" name="Int. J. Syst. Evol. Microbiol.">
        <title>The Global Catalogue of Microorganisms (GCM) 10K type strain sequencing project: providing services to taxonomists for standard genome sequencing and annotation.</title>
        <authorList>
            <consortium name="The Broad Institute Genomics Platform"/>
            <consortium name="The Broad Institute Genome Sequencing Center for Infectious Disease"/>
            <person name="Wu L."/>
            <person name="Ma J."/>
        </authorList>
    </citation>
    <scope>NUCLEOTIDE SEQUENCE [LARGE SCALE GENOMIC DNA]</scope>
    <source>
        <strain evidence="3">JCM 15572</strain>
    </source>
</reference>